<protein>
    <submittedName>
        <fullName evidence="1">Unplaced genomic scaffold scaffold_78, whole genome shotgun sequence</fullName>
    </submittedName>
</protein>
<evidence type="ECO:0000313" key="2">
    <source>
        <dbReference type="Proteomes" id="UP000054018"/>
    </source>
</evidence>
<name>A0A0C9ZL27_9AGAM</name>
<organism evidence="1 2">
    <name type="scientific">Pisolithus microcarpus 441</name>
    <dbReference type="NCBI Taxonomy" id="765257"/>
    <lineage>
        <taxon>Eukaryota</taxon>
        <taxon>Fungi</taxon>
        <taxon>Dikarya</taxon>
        <taxon>Basidiomycota</taxon>
        <taxon>Agaricomycotina</taxon>
        <taxon>Agaricomycetes</taxon>
        <taxon>Agaricomycetidae</taxon>
        <taxon>Boletales</taxon>
        <taxon>Sclerodermatineae</taxon>
        <taxon>Pisolithaceae</taxon>
        <taxon>Pisolithus</taxon>
    </lineage>
</organism>
<evidence type="ECO:0000313" key="1">
    <source>
        <dbReference type="EMBL" id="KIK20603.1"/>
    </source>
</evidence>
<dbReference type="AlphaFoldDB" id="A0A0C9ZL27"/>
<accession>A0A0C9ZL27</accession>
<proteinExistence type="predicted"/>
<sequence>MTQTPNSVVAGFEFLSRERKHSAKAEESTVWQREAVAALYAVICSRTEACREASQPVYKRETEENIHGVDALKIVLPTGWRMKCAECMDTADFAGSFSGIKQYGYNWRTYLWSPYTIHLPHVGGDPSLGNLDPFESENRQAETVRSDSLIEEDIRSLLESFGDRIDVASVNWQEIDSLVQKRFSEGA</sequence>
<reference evidence="1 2" key="1">
    <citation type="submission" date="2014-04" db="EMBL/GenBank/DDBJ databases">
        <authorList>
            <consortium name="DOE Joint Genome Institute"/>
            <person name="Kuo A."/>
            <person name="Kohler A."/>
            <person name="Costa M.D."/>
            <person name="Nagy L.G."/>
            <person name="Floudas D."/>
            <person name="Copeland A."/>
            <person name="Barry K.W."/>
            <person name="Cichocki N."/>
            <person name="Veneault-Fourrey C."/>
            <person name="LaButti K."/>
            <person name="Lindquist E.A."/>
            <person name="Lipzen A."/>
            <person name="Lundell T."/>
            <person name="Morin E."/>
            <person name="Murat C."/>
            <person name="Sun H."/>
            <person name="Tunlid A."/>
            <person name="Henrissat B."/>
            <person name="Grigoriev I.V."/>
            <person name="Hibbett D.S."/>
            <person name="Martin F."/>
            <person name="Nordberg H.P."/>
            <person name="Cantor M.N."/>
            <person name="Hua S.X."/>
        </authorList>
    </citation>
    <scope>NUCLEOTIDE SEQUENCE [LARGE SCALE GENOMIC DNA]</scope>
    <source>
        <strain evidence="1 2">441</strain>
    </source>
</reference>
<keyword evidence="2" id="KW-1185">Reference proteome</keyword>
<gene>
    <name evidence="1" type="ORF">PISMIDRAFT_12883</name>
</gene>
<dbReference type="HOGENOM" id="CLU_1448264_0_0_1"/>
<reference evidence="2" key="2">
    <citation type="submission" date="2015-01" db="EMBL/GenBank/DDBJ databases">
        <title>Evolutionary Origins and Diversification of the Mycorrhizal Mutualists.</title>
        <authorList>
            <consortium name="DOE Joint Genome Institute"/>
            <consortium name="Mycorrhizal Genomics Consortium"/>
            <person name="Kohler A."/>
            <person name="Kuo A."/>
            <person name="Nagy L.G."/>
            <person name="Floudas D."/>
            <person name="Copeland A."/>
            <person name="Barry K.W."/>
            <person name="Cichocki N."/>
            <person name="Veneault-Fourrey C."/>
            <person name="LaButti K."/>
            <person name="Lindquist E.A."/>
            <person name="Lipzen A."/>
            <person name="Lundell T."/>
            <person name="Morin E."/>
            <person name="Murat C."/>
            <person name="Riley R."/>
            <person name="Ohm R."/>
            <person name="Sun H."/>
            <person name="Tunlid A."/>
            <person name="Henrissat B."/>
            <person name="Grigoriev I.V."/>
            <person name="Hibbett D.S."/>
            <person name="Martin F."/>
        </authorList>
    </citation>
    <scope>NUCLEOTIDE SEQUENCE [LARGE SCALE GENOMIC DNA]</scope>
    <source>
        <strain evidence="2">441</strain>
    </source>
</reference>
<dbReference type="Proteomes" id="UP000054018">
    <property type="component" value="Unassembled WGS sequence"/>
</dbReference>
<dbReference type="EMBL" id="KN833762">
    <property type="protein sequence ID" value="KIK20603.1"/>
    <property type="molecule type" value="Genomic_DNA"/>
</dbReference>
<dbReference type="OrthoDB" id="10634289at2759"/>